<keyword evidence="2" id="KW-1003">Cell membrane</keyword>
<sequence length="530" mass="57935">MIAAARQQAPETGARPSSARATTSALLFLAVLTLLRLWYAARTGLAEDESYYWQWSRHLALSYYDQGPGIAYLIRLGTLVLGDTPLGVRLVPILLGAGTGWFVFLSVRRWYGDGAALWTLGLLNIAPLLVVGGIIATYDGPQVFFWAAALYTLTRTVQEGRTGGWYLVGLLVGLGSLVKLTMLLFAPCVLLFLLLSPAHRRWLATPHPYLAFLLALALFSPVVVWNAQHEWMGFLHTFTLGNRTRDAKPLRWFGDFLGGQALALSPFVFLAELWVLRRPAPPAADKEGAGGEPGPPGGAAFLWAFGAPILILCMLLALRSKLEINWPAPTHLMGLAAVAVAWAAAWRSGRTAARAGIVGALVLSGVMTLVILFPALPSAVGVPLSAETAKKANQVYGWPEIARGVQAARESLAREGKPVFVSGVNYRVNSILAFYLPGQPRTQPLYLNSRRDQYWVWTDPRALVGQNAVFALDDVNADAVALARRYFASVEPQAPIVVRRPGFREPVKTWYIYKCRDFKGYDPLAHLAGY</sequence>
<dbReference type="AlphaFoldDB" id="A0A6J4K7V1"/>
<dbReference type="GO" id="GO:0009103">
    <property type="term" value="P:lipopolysaccharide biosynthetic process"/>
    <property type="evidence" value="ECO:0007669"/>
    <property type="project" value="UniProtKB-ARBA"/>
</dbReference>
<feature type="transmembrane region" description="Helical" evidence="8">
    <location>
        <begin position="297"/>
        <end position="318"/>
    </location>
</feature>
<dbReference type="GO" id="GO:0016763">
    <property type="term" value="F:pentosyltransferase activity"/>
    <property type="evidence" value="ECO:0007669"/>
    <property type="project" value="TreeGrafter"/>
</dbReference>
<dbReference type="GO" id="GO:0005886">
    <property type="term" value="C:plasma membrane"/>
    <property type="evidence" value="ECO:0007669"/>
    <property type="project" value="UniProtKB-SubCell"/>
</dbReference>
<dbReference type="InterPro" id="IPR050297">
    <property type="entry name" value="LipidA_mod_glycosyltrf_83"/>
</dbReference>
<feature type="transmembrane region" description="Helical" evidence="8">
    <location>
        <begin position="357"/>
        <end position="376"/>
    </location>
</feature>
<evidence type="ECO:0000256" key="5">
    <source>
        <dbReference type="ARBA" id="ARBA00022692"/>
    </source>
</evidence>
<dbReference type="Pfam" id="PF13231">
    <property type="entry name" value="PMT_2"/>
    <property type="match status" value="1"/>
</dbReference>
<gene>
    <name evidence="10" type="ORF">AVDCRST_MAG63-4966</name>
</gene>
<dbReference type="PANTHER" id="PTHR33908">
    <property type="entry name" value="MANNOSYLTRANSFERASE YKCB-RELATED"/>
    <property type="match status" value="1"/>
</dbReference>
<evidence type="ECO:0000259" key="9">
    <source>
        <dbReference type="Pfam" id="PF13231"/>
    </source>
</evidence>
<feature type="transmembrane region" description="Helical" evidence="8">
    <location>
        <begin position="21"/>
        <end position="41"/>
    </location>
</feature>
<keyword evidence="7 8" id="KW-0472">Membrane</keyword>
<organism evidence="10">
    <name type="scientific">uncultured Armatimonadetes bacterium</name>
    <dbReference type="NCBI Taxonomy" id="157466"/>
    <lineage>
        <taxon>Bacteria</taxon>
        <taxon>Bacillati</taxon>
        <taxon>Armatimonadota</taxon>
        <taxon>environmental samples</taxon>
    </lineage>
</organism>
<feature type="domain" description="Glycosyltransferase RgtA/B/C/D-like" evidence="9">
    <location>
        <begin position="65"/>
        <end position="225"/>
    </location>
</feature>
<keyword evidence="5 8" id="KW-0812">Transmembrane</keyword>
<comment type="subcellular location">
    <subcellularLocation>
        <location evidence="1">Cell membrane</location>
        <topology evidence="1">Multi-pass membrane protein</topology>
    </subcellularLocation>
</comment>
<evidence type="ECO:0000256" key="2">
    <source>
        <dbReference type="ARBA" id="ARBA00022475"/>
    </source>
</evidence>
<feature type="transmembrane region" description="Helical" evidence="8">
    <location>
        <begin position="165"/>
        <end position="195"/>
    </location>
</feature>
<evidence type="ECO:0000313" key="10">
    <source>
        <dbReference type="EMBL" id="CAA9298101.1"/>
    </source>
</evidence>
<evidence type="ECO:0000256" key="6">
    <source>
        <dbReference type="ARBA" id="ARBA00022989"/>
    </source>
</evidence>
<evidence type="ECO:0000256" key="7">
    <source>
        <dbReference type="ARBA" id="ARBA00023136"/>
    </source>
</evidence>
<reference evidence="10" key="1">
    <citation type="submission" date="2020-02" db="EMBL/GenBank/DDBJ databases">
        <authorList>
            <person name="Meier V. D."/>
        </authorList>
    </citation>
    <scope>NUCLEOTIDE SEQUENCE</scope>
    <source>
        <strain evidence="10">AVDCRST_MAG63</strain>
    </source>
</reference>
<feature type="transmembrane region" description="Helical" evidence="8">
    <location>
        <begin position="324"/>
        <end position="345"/>
    </location>
</feature>
<feature type="transmembrane region" description="Helical" evidence="8">
    <location>
        <begin position="207"/>
        <end position="227"/>
    </location>
</feature>
<proteinExistence type="predicted"/>
<evidence type="ECO:0000256" key="1">
    <source>
        <dbReference type="ARBA" id="ARBA00004651"/>
    </source>
</evidence>
<evidence type="ECO:0000256" key="8">
    <source>
        <dbReference type="SAM" id="Phobius"/>
    </source>
</evidence>
<dbReference type="EMBL" id="CADCTO010000691">
    <property type="protein sequence ID" value="CAA9298101.1"/>
    <property type="molecule type" value="Genomic_DNA"/>
</dbReference>
<protein>
    <recommendedName>
        <fullName evidence="9">Glycosyltransferase RgtA/B/C/D-like domain-containing protein</fullName>
    </recommendedName>
</protein>
<feature type="transmembrane region" description="Helical" evidence="8">
    <location>
        <begin position="117"/>
        <end position="138"/>
    </location>
</feature>
<feature type="transmembrane region" description="Helical" evidence="8">
    <location>
        <begin position="86"/>
        <end position="105"/>
    </location>
</feature>
<evidence type="ECO:0000256" key="4">
    <source>
        <dbReference type="ARBA" id="ARBA00022679"/>
    </source>
</evidence>
<evidence type="ECO:0000256" key="3">
    <source>
        <dbReference type="ARBA" id="ARBA00022676"/>
    </source>
</evidence>
<name>A0A6J4K7V1_9BACT</name>
<dbReference type="InterPro" id="IPR038731">
    <property type="entry name" value="RgtA/B/C-like"/>
</dbReference>
<feature type="transmembrane region" description="Helical" evidence="8">
    <location>
        <begin position="256"/>
        <end position="276"/>
    </location>
</feature>
<dbReference type="PANTHER" id="PTHR33908:SF11">
    <property type="entry name" value="MEMBRANE PROTEIN"/>
    <property type="match status" value="1"/>
</dbReference>
<keyword evidence="3" id="KW-0328">Glycosyltransferase</keyword>
<keyword evidence="6 8" id="KW-1133">Transmembrane helix</keyword>
<keyword evidence="4" id="KW-0808">Transferase</keyword>
<accession>A0A6J4K7V1</accession>